<dbReference type="GO" id="GO:0009253">
    <property type="term" value="P:peptidoglycan catabolic process"/>
    <property type="evidence" value="ECO:0007669"/>
    <property type="project" value="InterPro"/>
</dbReference>
<dbReference type="SUPFAM" id="SSF51445">
    <property type="entry name" value="(Trans)glycosidases"/>
    <property type="match status" value="1"/>
</dbReference>
<dbReference type="GO" id="GO:0007165">
    <property type="term" value="P:signal transduction"/>
    <property type="evidence" value="ECO:0007669"/>
    <property type="project" value="TreeGrafter"/>
</dbReference>
<dbReference type="GO" id="GO:0003796">
    <property type="term" value="F:lysozyme activity"/>
    <property type="evidence" value="ECO:0007669"/>
    <property type="project" value="UniProtKB-EC"/>
</dbReference>
<dbReference type="Proteomes" id="UP000078387">
    <property type="component" value="Unassembled WGS sequence"/>
</dbReference>
<organism evidence="9 10">
    <name type="scientific">Entamoeba histolytica</name>
    <dbReference type="NCBI Taxonomy" id="5759"/>
    <lineage>
        <taxon>Eukaryota</taxon>
        <taxon>Amoebozoa</taxon>
        <taxon>Evosea</taxon>
        <taxon>Archamoebae</taxon>
        <taxon>Mastigamoebida</taxon>
        <taxon>Entamoebidae</taxon>
        <taxon>Entamoeba</taxon>
    </lineage>
</organism>
<gene>
    <name evidence="9" type="ORF">CL6EHI_199110</name>
</gene>
<keyword evidence="6" id="KW-0732">Signal</keyword>
<reference evidence="9 10" key="1">
    <citation type="submission" date="2016-05" db="EMBL/GenBank/DDBJ databases">
        <title>First whole genome sequencing of Entamoeba histolytica HM1:IMSS-clone-6.</title>
        <authorList>
            <person name="Mukherjee Avik.K."/>
            <person name="Izumyama S."/>
            <person name="Nakada-Tsukui K."/>
            <person name="Nozaki T."/>
        </authorList>
    </citation>
    <scope>NUCLEOTIDE SEQUENCE [LARGE SCALE GENOMIC DNA]</scope>
    <source>
        <strain evidence="9 10">HM1:IMSS clone 6</strain>
    </source>
</reference>
<keyword evidence="4" id="KW-0929">Antimicrobial</keyword>
<evidence type="ECO:0000256" key="1">
    <source>
        <dbReference type="ARBA" id="ARBA00000632"/>
    </source>
</evidence>
<dbReference type="InterPro" id="IPR002053">
    <property type="entry name" value="Glyco_hydro_25"/>
</dbReference>
<dbReference type="VEuPathDB" id="AmoebaDB:EHI5A_045850"/>
<dbReference type="VEuPathDB" id="AmoebaDB:EHI8A_022330"/>
<protein>
    <recommendedName>
        <fullName evidence="3">lysozyme</fullName>
        <ecNumber evidence="3">3.2.1.17</ecNumber>
    </recommendedName>
</protein>
<sequence length="211" mass="23562">MFALFLCIALASAKLGIDVSQPTSTSSFTCLRNKGFTTMVIVRAWKSTGSFDTNAPQTLKNANAAGFSIENSDVYYYPCISCGNMAGQVRTFWQKVGQYSLKVKRVWFDIEGTWTSSVSTNQNYLMQMMNEARAIGIVHGIYGSKYYWGNLFGSSYKYAYASSTPLWYPHYDNSPSFSDFSSFGGWTSPSMKQYRGDVSVCSAGVDYNYKP</sequence>
<accession>A0A5K1TVI4</accession>
<name>A0A5K1TVI4_ENTHI</name>
<dbReference type="PROSITE" id="PS51904">
    <property type="entry name" value="GLYCOSYL_HYDROL_F25_2"/>
    <property type="match status" value="1"/>
</dbReference>
<dbReference type="PANTHER" id="PTHR23208">
    <property type="entry name" value="LYSOZYME PROTEIN"/>
    <property type="match status" value="1"/>
</dbReference>
<dbReference type="GO" id="GO:0016998">
    <property type="term" value="P:cell wall macromolecule catabolic process"/>
    <property type="evidence" value="ECO:0007669"/>
    <property type="project" value="InterPro"/>
</dbReference>
<evidence type="ECO:0000256" key="2">
    <source>
        <dbReference type="ARBA" id="ARBA00010646"/>
    </source>
</evidence>
<evidence type="ECO:0000313" key="10">
    <source>
        <dbReference type="Proteomes" id="UP000078387"/>
    </source>
</evidence>
<dbReference type="InterPro" id="IPR051595">
    <property type="entry name" value="GH25_Enzymes"/>
</dbReference>
<comment type="similarity">
    <text evidence="2">Belongs to the glycosyl hydrolase 25 family.</text>
</comment>
<comment type="catalytic activity">
    <reaction evidence="1">
        <text>Hydrolysis of (1-&gt;4)-beta-linkages between N-acetylmuramic acid and N-acetyl-D-glucosamine residues in a peptidoglycan and between N-acetyl-D-glucosamine residues in chitodextrins.</text>
        <dbReference type="EC" id="3.2.1.17"/>
    </reaction>
</comment>
<dbReference type="FunFam" id="3.20.20.80:FF:000101">
    <property type="entry name" value="Lysozyme, putative"/>
    <property type="match status" value="1"/>
</dbReference>
<evidence type="ECO:0000256" key="4">
    <source>
        <dbReference type="ARBA" id="ARBA00022529"/>
    </source>
</evidence>
<comment type="caution">
    <text evidence="9">The sequence shown here is derived from an EMBL/GenBank/DDBJ whole genome shotgun (WGS) entry which is preliminary data.</text>
</comment>
<dbReference type="VEuPathDB" id="AmoebaDB:EHI7A_025140"/>
<evidence type="ECO:0000256" key="8">
    <source>
        <dbReference type="ARBA" id="ARBA00023295"/>
    </source>
</evidence>
<dbReference type="VEuPathDB" id="AmoebaDB:EHI_199110"/>
<dbReference type="InterPro" id="IPR017853">
    <property type="entry name" value="GH"/>
</dbReference>
<dbReference type="EMBL" id="BDEQ01000001">
    <property type="protein sequence ID" value="GAT93200.1"/>
    <property type="molecule type" value="Genomic_DNA"/>
</dbReference>
<evidence type="ECO:0000256" key="3">
    <source>
        <dbReference type="ARBA" id="ARBA00012732"/>
    </source>
</evidence>
<dbReference type="CDD" id="cd06416">
    <property type="entry name" value="GH25_Lys1-like"/>
    <property type="match status" value="1"/>
</dbReference>
<evidence type="ECO:0000256" key="7">
    <source>
        <dbReference type="ARBA" id="ARBA00022801"/>
    </source>
</evidence>
<keyword evidence="5" id="KW-0081">Bacteriolytic enzyme</keyword>
<dbReference type="PANTHER" id="PTHR23208:SF36">
    <property type="entry name" value="LYSOZYME-RELATED"/>
    <property type="match status" value="1"/>
</dbReference>
<dbReference type="EC" id="3.2.1.17" evidence="3"/>
<dbReference type="Gene3D" id="3.20.20.80">
    <property type="entry name" value="Glycosidases"/>
    <property type="match status" value="1"/>
</dbReference>
<dbReference type="Pfam" id="PF01183">
    <property type="entry name" value="Glyco_hydro_25"/>
    <property type="match status" value="1"/>
</dbReference>
<evidence type="ECO:0000256" key="5">
    <source>
        <dbReference type="ARBA" id="ARBA00022638"/>
    </source>
</evidence>
<dbReference type="GO" id="GO:0031640">
    <property type="term" value="P:killing of cells of another organism"/>
    <property type="evidence" value="ECO:0007669"/>
    <property type="project" value="UniProtKB-KW"/>
</dbReference>
<dbReference type="GO" id="GO:0042742">
    <property type="term" value="P:defense response to bacterium"/>
    <property type="evidence" value="ECO:0007669"/>
    <property type="project" value="UniProtKB-KW"/>
</dbReference>
<dbReference type="OMA" id="YTNWYDW"/>
<proteinExistence type="inferred from homology"/>
<dbReference type="SMR" id="A0A5K1TVI4"/>
<evidence type="ECO:0000313" key="9">
    <source>
        <dbReference type="EMBL" id="GAT93200.1"/>
    </source>
</evidence>
<keyword evidence="7" id="KW-0378">Hydrolase</keyword>
<keyword evidence="8" id="KW-0326">Glycosidase</keyword>
<dbReference type="AlphaFoldDB" id="A0A5K1TVI4"/>
<evidence type="ECO:0000256" key="6">
    <source>
        <dbReference type="ARBA" id="ARBA00022729"/>
    </source>
</evidence>
<dbReference type="VEuPathDB" id="AmoebaDB:KM1_024570"/>